<sequence length="227" mass="25527">MAATLPERDWETATAEEIVAAFLETFPGNVSLACSFQKEEAVLLDMVFAIEPKARVFALDTHLLFPETYTVWRQVEQRYKTKIEVFEGPSLGRQTATHGDALWASNPTLCCAIRKVEPLGRALADLDGWITGLRRDQSPTRANAPKVGWDEQHELWKANPLADWDDARCWEYVRARELPYNELHDKGYASIGCIHCTNPGEGREGRWAGLDKTECGLHIDEPAEVTA</sequence>
<dbReference type="EMBL" id="CAEZXP010000007">
    <property type="protein sequence ID" value="CAB4706936.1"/>
    <property type="molecule type" value="Genomic_DNA"/>
</dbReference>
<gene>
    <name evidence="5" type="ORF">UFOPK2399_01731</name>
</gene>
<evidence type="ECO:0000256" key="2">
    <source>
        <dbReference type="ARBA" id="ARBA00023002"/>
    </source>
</evidence>
<dbReference type="InterPro" id="IPR002500">
    <property type="entry name" value="PAPS_reduct_dom"/>
</dbReference>
<comment type="similarity">
    <text evidence="1">Belongs to the PAPS reductase family. CysH subfamily.</text>
</comment>
<evidence type="ECO:0000313" key="5">
    <source>
        <dbReference type="EMBL" id="CAB4706936.1"/>
    </source>
</evidence>
<dbReference type="SUPFAM" id="SSF52402">
    <property type="entry name" value="Adenine nucleotide alpha hydrolases-like"/>
    <property type="match status" value="1"/>
</dbReference>
<dbReference type="InterPro" id="IPR014729">
    <property type="entry name" value="Rossmann-like_a/b/a_fold"/>
</dbReference>
<protein>
    <submittedName>
        <fullName evidence="5">Unannotated protein</fullName>
    </submittedName>
</protein>
<reference evidence="5" key="1">
    <citation type="submission" date="2020-05" db="EMBL/GenBank/DDBJ databases">
        <authorList>
            <person name="Chiriac C."/>
            <person name="Salcher M."/>
            <person name="Ghai R."/>
            <person name="Kavagutti S V."/>
        </authorList>
    </citation>
    <scope>NUCLEOTIDE SEQUENCE</scope>
</reference>
<dbReference type="GO" id="GO:0019379">
    <property type="term" value="P:sulfate assimilation, phosphoadenylyl sulfate reduction by phosphoadenylyl-sulfate reductase (thioredoxin)"/>
    <property type="evidence" value="ECO:0007669"/>
    <property type="project" value="InterPro"/>
</dbReference>
<accession>A0A6J6Q821</accession>
<comment type="pathway">
    <text evidence="3">Sulfur metabolism; hydrogen sulfide biosynthesis; sulfite from sulfate.</text>
</comment>
<dbReference type="GO" id="GO:0004604">
    <property type="term" value="F:phosphoadenylyl-sulfate reductase (thioredoxin) activity"/>
    <property type="evidence" value="ECO:0007669"/>
    <property type="project" value="InterPro"/>
</dbReference>
<evidence type="ECO:0000256" key="3">
    <source>
        <dbReference type="ARBA" id="ARBA00024327"/>
    </source>
</evidence>
<name>A0A6J6Q821_9ZZZZ</name>
<keyword evidence="2" id="KW-0560">Oxidoreductase</keyword>
<dbReference type="CDD" id="cd23945">
    <property type="entry name" value="PAPS_reductase"/>
    <property type="match status" value="1"/>
</dbReference>
<evidence type="ECO:0000256" key="1">
    <source>
        <dbReference type="ARBA" id="ARBA00009732"/>
    </source>
</evidence>
<dbReference type="Gene3D" id="3.40.50.620">
    <property type="entry name" value="HUPs"/>
    <property type="match status" value="1"/>
</dbReference>
<dbReference type="Pfam" id="PF01507">
    <property type="entry name" value="PAPS_reduct"/>
    <property type="match status" value="1"/>
</dbReference>
<dbReference type="NCBIfam" id="NF002537">
    <property type="entry name" value="PRK02090.1"/>
    <property type="match status" value="1"/>
</dbReference>
<dbReference type="HAMAP" id="MF_00063">
    <property type="entry name" value="CysH"/>
    <property type="match status" value="1"/>
</dbReference>
<dbReference type="PANTHER" id="PTHR46509">
    <property type="entry name" value="PHOSPHOADENOSINE PHOSPHOSULFATE REDUCTASE"/>
    <property type="match status" value="1"/>
</dbReference>
<dbReference type="AlphaFoldDB" id="A0A6J6Q821"/>
<dbReference type="NCBIfam" id="TIGR00434">
    <property type="entry name" value="cysH"/>
    <property type="match status" value="1"/>
</dbReference>
<evidence type="ECO:0000259" key="4">
    <source>
        <dbReference type="Pfam" id="PF01507"/>
    </source>
</evidence>
<dbReference type="PANTHER" id="PTHR46509:SF1">
    <property type="entry name" value="PHOSPHOADENOSINE PHOSPHOSULFATE REDUCTASE"/>
    <property type="match status" value="1"/>
</dbReference>
<dbReference type="GO" id="GO:0005737">
    <property type="term" value="C:cytoplasm"/>
    <property type="evidence" value="ECO:0007669"/>
    <property type="project" value="TreeGrafter"/>
</dbReference>
<proteinExistence type="inferred from homology"/>
<feature type="domain" description="Phosphoadenosine phosphosulphate reductase" evidence="4">
    <location>
        <begin position="30"/>
        <end position="199"/>
    </location>
</feature>
<dbReference type="PIRSF" id="PIRSF000857">
    <property type="entry name" value="PAPS_reductase"/>
    <property type="match status" value="1"/>
</dbReference>
<dbReference type="InterPro" id="IPR004511">
    <property type="entry name" value="PAPS/APS_Rdtase"/>
</dbReference>
<organism evidence="5">
    <name type="scientific">freshwater metagenome</name>
    <dbReference type="NCBI Taxonomy" id="449393"/>
    <lineage>
        <taxon>unclassified sequences</taxon>
        <taxon>metagenomes</taxon>
        <taxon>ecological metagenomes</taxon>
    </lineage>
</organism>